<reference evidence="1" key="1">
    <citation type="submission" date="2014-09" db="EMBL/GenBank/DDBJ databases">
        <authorList>
            <person name="Magalhaes I.L.F."/>
            <person name="Oliveira U."/>
            <person name="Santos F.R."/>
            <person name="Vidigal T.H.D.A."/>
            <person name="Brescovit A.D."/>
            <person name="Santos A.J."/>
        </authorList>
    </citation>
    <scope>NUCLEOTIDE SEQUENCE</scope>
    <source>
        <tissue evidence="1">Shoot tissue taken approximately 20 cm above the soil surface</tissue>
    </source>
</reference>
<reference evidence="1" key="2">
    <citation type="journal article" date="2015" name="Data Brief">
        <title>Shoot transcriptome of the giant reed, Arundo donax.</title>
        <authorList>
            <person name="Barrero R.A."/>
            <person name="Guerrero F.D."/>
            <person name="Moolhuijzen P."/>
            <person name="Goolsby J.A."/>
            <person name="Tidwell J."/>
            <person name="Bellgard S.E."/>
            <person name="Bellgard M.I."/>
        </authorList>
    </citation>
    <scope>NUCLEOTIDE SEQUENCE</scope>
    <source>
        <tissue evidence="1">Shoot tissue taken approximately 20 cm above the soil surface</tissue>
    </source>
</reference>
<dbReference type="EMBL" id="GBRH01246162">
    <property type="protein sequence ID" value="JAD51733.1"/>
    <property type="molecule type" value="Transcribed_RNA"/>
</dbReference>
<protein>
    <submittedName>
        <fullName evidence="1">Uncharacterized protein</fullName>
    </submittedName>
</protein>
<proteinExistence type="predicted"/>
<dbReference type="AlphaFoldDB" id="A0A0A9APE0"/>
<organism evidence="1">
    <name type="scientific">Arundo donax</name>
    <name type="common">Giant reed</name>
    <name type="synonym">Donax arundinaceus</name>
    <dbReference type="NCBI Taxonomy" id="35708"/>
    <lineage>
        <taxon>Eukaryota</taxon>
        <taxon>Viridiplantae</taxon>
        <taxon>Streptophyta</taxon>
        <taxon>Embryophyta</taxon>
        <taxon>Tracheophyta</taxon>
        <taxon>Spermatophyta</taxon>
        <taxon>Magnoliopsida</taxon>
        <taxon>Liliopsida</taxon>
        <taxon>Poales</taxon>
        <taxon>Poaceae</taxon>
        <taxon>PACMAD clade</taxon>
        <taxon>Arundinoideae</taxon>
        <taxon>Arundineae</taxon>
        <taxon>Arundo</taxon>
    </lineage>
</organism>
<sequence>MREGNVAQIANSISMICDLPSESHQAVLG</sequence>
<accession>A0A0A9APE0</accession>
<name>A0A0A9APE0_ARUDO</name>
<evidence type="ECO:0000313" key="1">
    <source>
        <dbReference type="EMBL" id="JAD51733.1"/>
    </source>
</evidence>